<protein>
    <recommendedName>
        <fullName evidence="1">Ysc84 actin-binding domain-containing protein</fullName>
    </recommendedName>
</protein>
<sequence>MAPPPPDRTTMAGMIHNANQVLDAALSPETKAIPRKMFQDVKGIVLLSIVEVGFVLSGNVGTGIILAKTEKGEWGPPCAIGLTGVGWGLLVGGSVKDVMIFLTNETAVQGITHPNGLKLGGQAEVTLGYGRTGALDLNLSHAGSSGTLAVAFTKGVFLGVSVEGAVMGIRHAANNAFYGETRTPNDILAGKVDLPSGDHASLMKDVYEKLEKLSKGVHEEPAPEEKEETKE</sequence>
<proteinExistence type="predicted"/>
<evidence type="ECO:0000313" key="2">
    <source>
        <dbReference type="EMBL" id="CAD9981870.1"/>
    </source>
</evidence>
<dbReference type="EMBL" id="HBHT01030192">
    <property type="protein sequence ID" value="CAD9981870.1"/>
    <property type="molecule type" value="Transcribed_RNA"/>
</dbReference>
<accession>A0A7S2YL23</accession>
<evidence type="ECO:0000259" key="1">
    <source>
        <dbReference type="Pfam" id="PF04366"/>
    </source>
</evidence>
<name>A0A7S2YL23_9STRA</name>
<feature type="domain" description="Ysc84 actin-binding" evidence="1">
    <location>
        <begin position="83"/>
        <end position="196"/>
    </location>
</feature>
<dbReference type="InterPro" id="IPR051702">
    <property type="entry name" value="SH3_domain_YSC84-like"/>
</dbReference>
<dbReference type="PANTHER" id="PTHR15629:SF2">
    <property type="entry name" value="SH3 DOMAIN-CONTAINING YSC84-LIKE PROTEIN 1"/>
    <property type="match status" value="1"/>
</dbReference>
<dbReference type="Pfam" id="PF04366">
    <property type="entry name" value="Ysc84"/>
    <property type="match status" value="1"/>
</dbReference>
<organism evidence="2">
    <name type="scientific">Entomoneis paludosa</name>
    <dbReference type="NCBI Taxonomy" id="265537"/>
    <lineage>
        <taxon>Eukaryota</taxon>
        <taxon>Sar</taxon>
        <taxon>Stramenopiles</taxon>
        <taxon>Ochrophyta</taxon>
        <taxon>Bacillariophyta</taxon>
        <taxon>Bacillariophyceae</taxon>
        <taxon>Bacillariophycidae</taxon>
        <taxon>Entomoneidaceae</taxon>
        <taxon>Entomoneis</taxon>
    </lineage>
</organism>
<reference evidence="2" key="1">
    <citation type="submission" date="2021-01" db="EMBL/GenBank/DDBJ databases">
        <authorList>
            <person name="Corre E."/>
            <person name="Pelletier E."/>
            <person name="Niang G."/>
            <person name="Scheremetjew M."/>
            <person name="Finn R."/>
            <person name="Kale V."/>
            <person name="Holt S."/>
            <person name="Cochrane G."/>
            <person name="Meng A."/>
            <person name="Brown T."/>
            <person name="Cohen L."/>
        </authorList>
    </citation>
    <scope>NUCLEOTIDE SEQUENCE</scope>
    <source>
        <strain evidence="2">CCMP125</strain>
    </source>
</reference>
<dbReference type="InterPro" id="IPR007461">
    <property type="entry name" value="Ysc84_actin-binding"/>
</dbReference>
<dbReference type="AlphaFoldDB" id="A0A7S2YL23"/>
<dbReference type="GO" id="GO:0035091">
    <property type="term" value="F:phosphatidylinositol binding"/>
    <property type="evidence" value="ECO:0007669"/>
    <property type="project" value="TreeGrafter"/>
</dbReference>
<dbReference type="PANTHER" id="PTHR15629">
    <property type="entry name" value="SH3YL1 PROTEIN"/>
    <property type="match status" value="1"/>
</dbReference>
<gene>
    <name evidence="2" type="ORF">APAL1065_LOCUS20267</name>
</gene>